<keyword evidence="4" id="KW-0813">Transport</keyword>
<feature type="transmembrane region" description="Helical" evidence="9">
    <location>
        <begin position="210"/>
        <end position="229"/>
    </location>
</feature>
<evidence type="ECO:0000256" key="8">
    <source>
        <dbReference type="ARBA" id="ARBA00023136"/>
    </source>
</evidence>
<evidence type="ECO:0000256" key="6">
    <source>
        <dbReference type="ARBA" id="ARBA00022692"/>
    </source>
</evidence>
<dbReference type="Proteomes" id="UP001416393">
    <property type="component" value="Unassembled WGS sequence"/>
</dbReference>
<proteinExistence type="inferred from homology"/>
<dbReference type="CDD" id="cd06261">
    <property type="entry name" value="TM_PBP2"/>
    <property type="match status" value="1"/>
</dbReference>
<name>A0ABV0AAG7_9FLAO</name>
<dbReference type="PANTHER" id="PTHR43470:SF5">
    <property type="entry name" value="PHOSPHATE TRANSPORT SYSTEM PERMEASE PROTEIN PSTA"/>
    <property type="match status" value="1"/>
</dbReference>
<comment type="subcellular location">
    <subcellularLocation>
        <location evidence="1 9">Cell membrane</location>
        <topology evidence="1 9">Multi-pass membrane protein</topology>
    </subcellularLocation>
</comment>
<evidence type="ECO:0000313" key="12">
    <source>
        <dbReference type="Proteomes" id="UP001416393"/>
    </source>
</evidence>
<dbReference type="EMBL" id="JAZHYP010000003">
    <property type="protein sequence ID" value="MEN3323561.1"/>
    <property type="molecule type" value="Genomic_DNA"/>
</dbReference>
<reference evidence="11 12" key="1">
    <citation type="submission" date="2024-01" db="EMBL/GenBank/DDBJ databases">
        <title>Mariniflexile litorale sp. nov., isolated from the shallow sediments of the Sea of Japan.</title>
        <authorList>
            <person name="Romanenko L."/>
            <person name="Bystritskaya E."/>
            <person name="Isaeva M."/>
        </authorList>
    </citation>
    <scope>NUCLEOTIDE SEQUENCE [LARGE SCALE GENOMIC DNA]</scope>
    <source>
        <strain evidence="11 12">KCTC 32427</strain>
    </source>
</reference>
<evidence type="ECO:0000256" key="2">
    <source>
        <dbReference type="ARBA" id="ARBA00007069"/>
    </source>
</evidence>
<gene>
    <name evidence="11" type="primary">pstA</name>
    <name evidence="11" type="ORF">VP395_07470</name>
</gene>
<evidence type="ECO:0000256" key="5">
    <source>
        <dbReference type="ARBA" id="ARBA00022475"/>
    </source>
</evidence>
<keyword evidence="6 9" id="KW-0812">Transmembrane</keyword>
<evidence type="ECO:0000256" key="4">
    <source>
        <dbReference type="ARBA" id="ARBA00022448"/>
    </source>
</evidence>
<keyword evidence="5 9" id="KW-1003">Cell membrane</keyword>
<accession>A0ABV0AAG7</accession>
<dbReference type="Pfam" id="PF00528">
    <property type="entry name" value="BPD_transp_1"/>
    <property type="match status" value="1"/>
</dbReference>
<dbReference type="InterPro" id="IPR005672">
    <property type="entry name" value="Phosphate_PstA"/>
</dbReference>
<evidence type="ECO:0000259" key="10">
    <source>
        <dbReference type="PROSITE" id="PS50928"/>
    </source>
</evidence>
<dbReference type="RefSeq" id="WP_346241153.1">
    <property type="nucleotide sequence ID" value="NZ_JAZHYP010000003.1"/>
</dbReference>
<dbReference type="PROSITE" id="PS50928">
    <property type="entry name" value="ABC_TM1"/>
    <property type="match status" value="1"/>
</dbReference>
<feature type="transmembrane region" description="Helical" evidence="9">
    <location>
        <begin position="137"/>
        <end position="156"/>
    </location>
</feature>
<comment type="caution">
    <text evidence="11">The sequence shown here is derived from an EMBL/GenBank/DDBJ whole genome shotgun (WGS) entry which is preliminary data.</text>
</comment>
<keyword evidence="12" id="KW-1185">Reference proteome</keyword>
<feature type="transmembrane region" description="Helical" evidence="9">
    <location>
        <begin position="249"/>
        <end position="275"/>
    </location>
</feature>
<dbReference type="Gene3D" id="1.10.3720.10">
    <property type="entry name" value="MetI-like"/>
    <property type="match status" value="1"/>
</dbReference>
<sequence length="284" mass="30777">MNNLKKNKLIDSAFKTVGMLFTLLGIIVLAILLYNIIKVGYTRINWDFLTSLPSRRASKAGIYTAIVGTLDLMLLTVIFAIPVGVGAGIYLEEYAKKSRFSRLLEINIANLAGVPSIIYGLLGLGIFVRFFGFGGSILSGALTMSLLILPIIIVATRESIKAVSPSLKEASFALGASKWQTIQRVIIPSSFGGILTGIILSLSRAIGETAPLIVVGAMAYVPFIPHSLFDTFSVLPMQIFTWTTRPQDGFAIAAAGAIIILLAITFIMNGIAVYFRNKWQNKLQ</sequence>
<feature type="domain" description="ABC transmembrane type-1" evidence="10">
    <location>
        <begin position="66"/>
        <end position="271"/>
    </location>
</feature>
<feature type="transmembrane region" description="Helical" evidence="9">
    <location>
        <begin position="20"/>
        <end position="41"/>
    </location>
</feature>
<dbReference type="NCBIfam" id="TIGR00974">
    <property type="entry name" value="3a0107s02c"/>
    <property type="match status" value="1"/>
</dbReference>
<evidence type="ECO:0000256" key="1">
    <source>
        <dbReference type="ARBA" id="ARBA00004651"/>
    </source>
</evidence>
<evidence type="ECO:0000256" key="7">
    <source>
        <dbReference type="ARBA" id="ARBA00022989"/>
    </source>
</evidence>
<comment type="similarity">
    <text evidence="2 9">Belongs to the binding-protein-dependent transport system permease family. CysTW subfamily.</text>
</comment>
<feature type="transmembrane region" description="Helical" evidence="9">
    <location>
        <begin position="111"/>
        <end position="131"/>
    </location>
</feature>
<dbReference type="PANTHER" id="PTHR43470">
    <property type="entry name" value="PHOSPHATE TRANSPORT SYSTEM PERMEASE PROTEIN PSTA-RELATED"/>
    <property type="match status" value="1"/>
</dbReference>
<evidence type="ECO:0000256" key="3">
    <source>
        <dbReference type="ARBA" id="ARBA00016864"/>
    </source>
</evidence>
<feature type="transmembrane region" description="Helical" evidence="9">
    <location>
        <begin position="61"/>
        <end position="91"/>
    </location>
</feature>
<protein>
    <recommendedName>
        <fullName evidence="3 9">Phosphate transport system permease protein PstA</fullName>
    </recommendedName>
</protein>
<organism evidence="11 12">
    <name type="scientific">Mariniflexile soesokkakense</name>
    <dbReference type="NCBI Taxonomy" id="1343160"/>
    <lineage>
        <taxon>Bacteria</taxon>
        <taxon>Pseudomonadati</taxon>
        <taxon>Bacteroidota</taxon>
        <taxon>Flavobacteriia</taxon>
        <taxon>Flavobacteriales</taxon>
        <taxon>Flavobacteriaceae</taxon>
        <taxon>Mariniflexile</taxon>
    </lineage>
</organism>
<keyword evidence="8 9" id="KW-0472">Membrane</keyword>
<evidence type="ECO:0000256" key="9">
    <source>
        <dbReference type="RuleBase" id="RU363043"/>
    </source>
</evidence>
<dbReference type="InterPro" id="IPR035906">
    <property type="entry name" value="MetI-like_sf"/>
</dbReference>
<dbReference type="SUPFAM" id="SSF161098">
    <property type="entry name" value="MetI-like"/>
    <property type="match status" value="1"/>
</dbReference>
<keyword evidence="7 9" id="KW-1133">Transmembrane helix</keyword>
<evidence type="ECO:0000313" key="11">
    <source>
        <dbReference type="EMBL" id="MEN3323561.1"/>
    </source>
</evidence>
<dbReference type="InterPro" id="IPR000515">
    <property type="entry name" value="MetI-like"/>
</dbReference>